<keyword evidence="6" id="KW-1133">Transmembrane helix</keyword>
<gene>
    <name evidence="8" type="primary">MAN2</name>
    <name evidence="8" type="ORF">KSP40_PGU002219</name>
</gene>
<dbReference type="PANTHER" id="PTHR31451">
    <property type="match status" value="1"/>
</dbReference>
<dbReference type="EMBL" id="JBBWWR010000003">
    <property type="protein sequence ID" value="KAK8969224.1"/>
    <property type="molecule type" value="Genomic_DNA"/>
</dbReference>
<reference evidence="8 9" key="1">
    <citation type="journal article" date="2022" name="Nat. Plants">
        <title>Genomes of leafy and leafless Platanthera orchids illuminate the evolution of mycoheterotrophy.</title>
        <authorList>
            <person name="Li M.H."/>
            <person name="Liu K.W."/>
            <person name="Li Z."/>
            <person name="Lu H.C."/>
            <person name="Ye Q.L."/>
            <person name="Zhang D."/>
            <person name="Wang J.Y."/>
            <person name="Li Y.F."/>
            <person name="Zhong Z.M."/>
            <person name="Liu X."/>
            <person name="Yu X."/>
            <person name="Liu D.K."/>
            <person name="Tu X.D."/>
            <person name="Liu B."/>
            <person name="Hao Y."/>
            <person name="Liao X.Y."/>
            <person name="Jiang Y.T."/>
            <person name="Sun W.H."/>
            <person name="Chen J."/>
            <person name="Chen Y.Q."/>
            <person name="Ai Y."/>
            <person name="Zhai J.W."/>
            <person name="Wu S.S."/>
            <person name="Zhou Z."/>
            <person name="Hsiao Y.Y."/>
            <person name="Wu W.L."/>
            <person name="Chen Y.Y."/>
            <person name="Lin Y.F."/>
            <person name="Hsu J.L."/>
            <person name="Li C.Y."/>
            <person name="Wang Z.W."/>
            <person name="Zhao X."/>
            <person name="Zhong W.Y."/>
            <person name="Ma X.K."/>
            <person name="Ma L."/>
            <person name="Huang J."/>
            <person name="Chen G.Z."/>
            <person name="Huang M.Z."/>
            <person name="Huang L."/>
            <person name="Peng D.H."/>
            <person name="Luo Y.B."/>
            <person name="Zou S.Q."/>
            <person name="Chen S.P."/>
            <person name="Lan S."/>
            <person name="Tsai W.C."/>
            <person name="Van de Peer Y."/>
            <person name="Liu Z.J."/>
        </authorList>
    </citation>
    <scope>NUCLEOTIDE SEQUENCE [LARGE SCALE GENOMIC DNA]</scope>
    <source>
        <strain evidence="8">Lor288</strain>
    </source>
</reference>
<dbReference type="Pfam" id="PF26410">
    <property type="entry name" value="GH5_mannosidase"/>
    <property type="match status" value="1"/>
</dbReference>
<feature type="transmembrane region" description="Helical" evidence="6">
    <location>
        <begin position="6"/>
        <end position="25"/>
    </location>
</feature>
<dbReference type="InterPro" id="IPR045053">
    <property type="entry name" value="MAN-like"/>
</dbReference>
<keyword evidence="6" id="KW-0472">Membrane</keyword>
<evidence type="ECO:0000256" key="2">
    <source>
        <dbReference type="ARBA" id="ARBA00005641"/>
    </source>
</evidence>
<keyword evidence="4" id="KW-0378">Hydrolase</keyword>
<dbReference type="InterPro" id="IPR001547">
    <property type="entry name" value="Glyco_hydro_5"/>
</dbReference>
<comment type="caution">
    <text evidence="8">The sequence shown here is derived from an EMBL/GenBank/DDBJ whole genome shotgun (WGS) entry which is preliminary data.</text>
</comment>
<keyword evidence="5" id="KW-0326">Glycosidase</keyword>
<dbReference type="Gene3D" id="3.20.20.80">
    <property type="entry name" value="Glycosidases"/>
    <property type="match status" value="1"/>
</dbReference>
<evidence type="ECO:0000259" key="7">
    <source>
        <dbReference type="Pfam" id="PF26410"/>
    </source>
</evidence>
<accession>A0ABR2MYB3</accession>
<comment type="catalytic activity">
    <reaction evidence="1">
        <text>Random hydrolysis of (1-&gt;4)-beta-D-mannosidic linkages in mannans, galactomannans and glucomannans.</text>
        <dbReference type="EC" id="3.2.1.78"/>
    </reaction>
</comment>
<organism evidence="8 9">
    <name type="scientific">Platanthera guangdongensis</name>
    <dbReference type="NCBI Taxonomy" id="2320717"/>
    <lineage>
        <taxon>Eukaryota</taxon>
        <taxon>Viridiplantae</taxon>
        <taxon>Streptophyta</taxon>
        <taxon>Embryophyta</taxon>
        <taxon>Tracheophyta</taxon>
        <taxon>Spermatophyta</taxon>
        <taxon>Magnoliopsida</taxon>
        <taxon>Liliopsida</taxon>
        <taxon>Asparagales</taxon>
        <taxon>Orchidaceae</taxon>
        <taxon>Orchidoideae</taxon>
        <taxon>Orchideae</taxon>
        <taxon>Orchidinae</taxon>
        <taxon>Platanthera</taxon>
    </lineage>
</organism>
<dbReference type="SUPFAM" id="SSF51445">
    <property type="entry name" value="(Trans)glycosidases"/>
    <property type="match status" value="1"/>
</dbReference>
<dbReference type="PANTHER" id="PTHR31451:SF45">
    <property type="entry name" value="MANNAN ENDO-1,4-BETA-MANNOSIDASE 2"/>
    <property type="match status" value="1"/>
</dbReference>
<evidence type="ECO:0000256" key="3">
    <source>
        <dbReference type="ARBA" id="ARBA00012706"/>
    </source>
</evidence>
<evidence type="ECO:0000256" key="1">
    <source>
        <dbReference type="ARBA" id="ARBA00001678"/>
    </source>
</evidence>
<evidence type="ECO:0000256" key="4">
    <source>
        <dbReference type="ARBA" id="ARBA00022801"/>
    </source>
</evidence>
<evidence type="ECO:0000313" key="9">
    <source>
        <dbReference type="Proteomes" id="UP001412067"/>
    </source>
</evidence>
<evidence type="ECO:0000256" key="6">
    <source>
        <dbReference type="SAM" id="Phobius"/>
    </source>
</evidence>
<feature type="domain" description="Glycoside hydrolase family 5" evidence="7">
    <location>
        <begin position="38"/>
        <end position="377"/>
    </location>
</feature>
<protein>
    <recommendedName>
        <fullName evidence="3">mannan endo-1,4-beta-mannosidase</fullName>
        <ecNumber evidence="3">3.2.1.78</ecNumber>
    </recommendedName>
</protein>
<dbReference type="EC" id="3.2.1.78" evidence="3"/>
<name>A0ABR2MYB3_9ASPA</name>
<dbReference type="InterPro" id="IPR017853">
    <property type="entry name" value="GH"/>
</dbReference>
<keyword evidence="9" id="KW-1185">Reference proteome</keyword>
<keyword evidence="6" id="KW-0812">Transmembrane</keyword>
<dbReference type="Proteomes" id="UP001412067">
    <property type="component" value="Unassembled WGS sequence"/>
</dbReference>
<comment type="similarity">
    <text evidence="2">Belongs to the glycosyl hydrolase 5 (cellulase A) family.</text>
</comment>
<proteinExistence type="inferred from homology"/>
<sequence length="429" mass="49267">MLVGHGLVYLIICLASSVAFIYISFGDFTFQFMEKKMTFVGREGAHFIVDGTPFYVNGWNSYWLMIQSVEEATRPRITAMFKTASSLGLTVCRTWAFNDGTYNALQISPGLFDERVFKALDRVVMEARRHRIRLLLSLANDWQDYGGKVQYVKWAWEAGVGLSSSNDSFFFDQSIRSYFKNYIKVILTRRNHLTGIEYRDDPTIFGWELMNEPHCPSDPSGDTLQNWIEEMANYVKSIDKKHMLTIGFEGFYGPSSPAQKRLVNPAEHFSRLGLDFIRNSKVVALDFTSVHIYPDLWLPVGTDEEEKIAFVSRWAASHIKDGHNELRKPVLFTEFGLSSKNRNASDTLYAEFYKHVFDLIYKSAKKEGAGSGSFIWQLIEGGMEEFHDEFGIDTGEKPSLRKLLKEQSCRLGKISHTRRWAWRSTEKGC</sequence>
<evidence type="ECO:0000313" key="8">
    <source>
        <dbReference type="EMBL" id="KAK8969224.1"/>
    </source>
</evidence>
<evidence type="ECO:0000256" key="5">
    <source>
        <dbReference type="ARBA" id="ARBA00023295"/>
    </source>
</evidence>